<evidence type="ECO:0000313" key="3">
    <source>
        <dbReference type="Proteomes" id="UP000033451"/>
    </source>
</evidence>
<dbReference type="STRING" id="400772.RR49_01725"/>
<reference evidence="2 3" key="1">
    <citation type="submission" date="2015-02" db="EMBL/GenBank/DDBJ databases">
        <title>Draft genome sequences of ten Microbacterium spp. with emphasis on heavy metal contaminated environments.</title>
        <authorList>
            <person name="Corretto E."/>
        </authorList>
    </citation>
    <scope>NUCLEOTIDE SEQUENCE [LARGE SCALE GENOMIC DNA]</scope>
    <source>
        <strain evidence="2 3">DSM 18659</strain>
    </source>
</reference>
<dbReference type="AlphaFoldDB" id="A0A0F0LVQ8"/>
<protein>
    <submittedName>
        <fullName evidence="2">Uncharacterized protein</fullName>
    </submittedName>
</protein>
<name>A0A0F0LVQ8_9MICO</name>
<dbReference type="Proteomes" id="UP000033451">
    <property type="component" value="Unassembled WGS sequence"/>
</dbReference>
<dbReference type="EMBL" id="JYIY01000074">
    <property type="protein sequence ID" value="KJL36390.1"/>
    <property type="molecule type" value="Genomic_DNA"/>
</dbReference>
<evidence type="ECO:0000313" key="2">
    <source>
        <dbReference type="EMBL" id="KJL36390.1"/>
    </source>
</evidence>
<organism evidence="2 3">
    <name type="scientific">Microbacterium ginsengisoli</name>
    <dbReference type="NCBI Taxonomy" id="400772"/>
    <lineage>
        <taxon>Bacteria</taxon>
        <taxon>Bacillati</taxon>
        <taxon>Actinomycetota</taxon>
        <taxon>Actinomycetes</taxon>
        <taxon>Micrococcales</taxon>
        <taxon>Microbacteriaceae</taxon>
        <taxon>Microbacterium</taxon>
    </lineage>
</organism>
<feature type="region of interest" description="Disordered" evidence="1">
    <location>
        <begin position="342"/>
        <end position="361"/>
    </location>
</feature>
<sequence>MATQCWVAISVCRDTLKEGRWPTRHVASVLAQMMSSAARAIDVRTDPVVVPEIVRAALQVARIDQARRGRVVQTTIVRARLAQTTPSAAARVVTGKNALPAGRRDGPARMTVTARVVTAQIVRAVMAAIVHIAPAVGRATMIVPPGETGRTVREIGRRIRAASARPGAPHPLAVPVENAILVRTTAVSVGMGSAVRGLRAPRTDRVAIAVHPHGVATAAAWAARLRAAGTAARRVVGRIAAATEAGPIVAEIVVSTAARTIVRRIAAVTVRLNATPRVAGIAARIVAEYAARRIVERIAANIAVRTGVLIGVRSAEATGGMGHPIVVPRARRRTPALTALSSRSFPRTSPDVTSTAAPATS</sequence>
<proteinExistence type="predicted"/>
<dbReference type="PATRIC" id="fig|400772.4.peg.1744"/>
<keyword evidence="3" id="KW-1185">Reference proteome</keyword>
<comment type="caution">
    <text evidence="2">The sequence shown here is derived from an EMBL/GenBank/DDBJ whole genome shotgun (WGS) entry which is preliminary data.</text>
</comment>
<evidence type="ECO:0000256" key="1">
    <source>
        <dbReference type="SAM" id="MobiDB-lite"/>
    </source>
</evidence>
<accession>A0A0F0LVQ8</accession>
<gene>
    <name evidence="2" type="ORF">RR49_01725</name>
</gene>